<dbReference type="Gene3D" id="3.40.50.720">
    <property type="entry name" value="NAD(P)-binding Rossmann-like Domain"/>
    <property type="match status" value="1"/>
</dbReference>
<evidence type="ECO:0000313" key="3">
    <source>
        <dbReference type="Proteomes" id="UP000027178"/>
    </source>
</evidence>
<dbReference type="EMBL" id="JNBY01000149">
    <property type="protein sequence ID" value="KDN81199.1"/>
    <property type="molecule type" value="Genomic_DNA"/>
</dbReference>
<dbReference type="AlphaFoldDB" id="A0A066YMT3"/>
<proteinExistence type="predicted"/>
<dbReference type="InterPro" id="IPR001509">
    <property type="entry name" value="Epimerase_deHydtase"/>
</dbReference>
<dbReference type="PANTHER" id="PTHR11092">
    <property type="entry name" value="SUGAR NUCLEOTIDE EPIMERASE RELATED"/>
    <property type="match status" value="1"/>
</dbReference>
<reference evidence="2 3" key="1">
    <citation type="submission" date="2014-05" db="EMBL/GenBank/DDBJ databases">
        <title>Draft Genome Sequence of Kitasatospora cheerisanensis KCTC 2395.</title>
        <authorList>
            <person name="Nam D.H."/>
        </authorList>
    </citation>
    <scope>NUCLEOTIDE SEQUENCE [LARGE SCALE GENOMIC DNA]</scope>
    <source>
        <strain evidence="2 3">KCTC 2395</strain>
    </source>
</reference>
<dbReference type="Proteomes" id="UP000027178">
    <property type="component" value="Unassembled WGS sequence"/>
</dbReference>
<evidence type="ECO:0000259" key="1">
    <source>
        <dbReference type="Pfam" id="PF01370"/>
    </source>
</evidence>
<dbReference type="PATRIC" id="fig|1348663.4.peg.6783"/>
<dbReference type="SUPFAM" id="SSF51735">
    <property type="entry name" value="NAD(P)-binding Rossmann-fold domains"/>
    <property type="match status" value="1"/>
</dbReference>
<protein>
    <submittedName>
        <fullName evidence="2">NAD-dependent epimerase</fullName>
    </submittedName>
</protein>
<gene>
    <name evidence="2" type="ORF">KCH_70100</name>
</gene>
<dbReference type="eggNOG" id="COG1090">
    <property type="taxonomic scope" value="Bacteria"/>
</dbReference>
<sequence>MKFVIPGGTGQVGAMLERALRADGHEVVLLTRTPTRPGQVAWDGRTPGPWTEELDGAGAVINLAGRTVSCRYTPENLRQMMDSRVESTRVIGAAIAAAARPPGCGSR</sequence>
<dbReference type="Pfam" id="PF01370">
    <property type="entry name" value="Epimerase"/>
    <property type="match status" value="1"/>
</dbReference>
<evidence type="ECO:0000313" key="2">
    <source>
        <dbReference type="EMBL" id="KDN81199.1"/>
    </source>
</evidence>
<dbReference type="InterPro" id="IPR036291">
    <property type="entry name" value="NAD(P)-bd_dom_sf"/>
</dbReference>
<dbReference type="HOGENOM" id="CLU_2206516_0_0_11"/>
<dbReference type="PANTHER" id="PTHR11092:SF0">
    <property type="entry name" value="EPIMERASE FAMILY PROTEIN SDR39U1"/>
    <property type="match status" value="1"/>
</dbReference>
<organism evidence="2 3">
    <name type="scientific">Kitasatospora cheerisanensis KCTC 2395</name>
    <dbReference type="NCBI Taxonomy" id="1348663"/>
    <lineage>
        <taxon>Bacteria</taxon>
        <taxon>Bacillati</taxon>
        <taxon>Actinomycetota</taxon>
        <taxon>Actinomycetes</taxon>
        <taxon>Kitasatosporales</taxon>
        <taxon>Streptomycetaceae</taxon>
        <taxon>Kitasatospora</taxon>
    </lineage>
</organism>
<feature type="domain" description="NAD-dependent epimerase/dehydratase" evidence="1">
    <location>
        <begin position="4"/>
        <end position="97"/>
    </location>
</feature>
<name>A0A066YMT3_9ACTN</name>
<comment type="caution">
    <text evidence="2">The sequence shown here is derived from an EMBL/GenBank/DDBJ whole genome shotgun (WGS) entry which is preliminary data.</text>
</comment>
<accession>A0A066YMT3</accession>
<keyword evidence="3" id="KW-1185">Reference proteome</keyword>